<dbReference type="KEGG" id="esj:SJ05684_c27520"/>
<dbReference type="EMBL" id="CP023067">
    <property type="protein sequence ID" value="ASY64183.1"/>
    <property type="molecule type" value="Genomic_DNA"/>
</dbReference>
<accession>A0A249PE17</accession>
<name>A0A249PE17_9HYPH</name>
<dbReference type="Proteomes" id="UP000217211">
    <property type="component" value="Chromosome"/>
</dbReference>
<sequence length="37" mass="4057">MSAAQFSNCREKATEFGQSVVKKQKGGPRAALCFHKD</sequence>
<evidence type="ECO:0000313" key="1">
    <source>
        <dbReference type="EMBL" id="ASY64183.1"/>
    </source>
</evidence>
<organism evidence="1 2">
    <name type="scientific">Sinorhizobium sojae CCBAU 05684</name>
    <dbReference type="NCBI Taxonomy" id="716928"/>
    <lineage>
        <taxon>Bacteria</taxon>
        <taxon>Pseudomonadati</taxon>
        <taxon>Pseudomonadota</taxon>
        <taxon>Alphaproteobacteria</taxon>
        <taxon>Hyphomicrobiales</taxon>
        <taxon>Rhizobiaceae</taxon>
        <taxon>Sinorhizobium/Ensifer group</taxon>
        <taxon>Sinorhizobium</taxon>
    </lineage>
</organism>
<gene>
    <name evidence="1" type="ORF">SJ05684_c27520</name>
</gene>
<keyword evidence="2" id="KW-1185">Reference proteome</keyword>
<evidence type="ECO:0000313" key="2">
    <source>
        <dbReference type="Proteomes" id="UP000217211"/>
    </source>
</evidence>
<protein>
    <submittedName>
        <fullName evidence="1">Uncharacterized protein</fullName>
    </submittedName>
</protein>
<proteinExistence type="predicted"/>
<reference evidence="1 2" key="1">
    <citation type="submission" date="2017-08" db="EMBL/GenBank/DDBJ databases">
        <title>Multipartite genome sequences of Sinorhizobium species nodulating soybeans.</title>
        <authorList>
            <person name="Tian C.F."/>
        </authorList>
    </citation>
    <scope>NUCLEOTIDE SEQUENCE [LARGE SCALE GENOMIC DNA]</scope>
    <source>
        <strain evidence="1 2">CCBAU 05684</strain>
    </source>
</reference>
<dbReference type="AlphaFoldDB" id="A0A249PE17"/>